<reference evidence="1 2" key="1">
    <citation type="submission" date="2014-04" db="EMBL/GenBank/DDBJ databases">
        <authorList>
            <consortium name="DOE Joint Genome Institute"/>
            <person name="Kuo A."/>
            <person name="Tarkka M."/>
            <person name="Buscot F."/>
            <person name="Kohler A."/>
            <person name="Nagy L.G."/>
            <person name="Floudas D."/>
            <person name="Copeland A."/>
            <person name="Barry K.W."/>
            <person name="Cichocki N."/>
            <person name="Veneault-Fourrey C."/>
            <person name="LaButti K."/>
            <person name="Lindquist E.A."/>
            <person name="Lipzen A."/>
            <person name="Lundell T."/>
            <person name="Morin E."/>
            <person name="Murat C."/>
            <person name="Sun H."/>
            <person name="Tunlid A."/>
            <person name="Henrissat B."/>
            <person name="Grigoriev I.V."/>
            <person name="Hibbett D.S."/>
            <person name="Martin F."/>
            <person name="Nordberg H.P."/>
            <person name="Cantor M.N."/>
            <person name="Hua S.X."/>
        </authorList>
    </citation>
    <scope>NUCLEOTIDE SEQUENCE [LARGE SCALE GENOMIC DNA]</scope>
    <source>
        <strain evidence="1 2">F 1598</strain>
    </source>
</reference>
<evidence type="ECO:0000313" key="2">
    <source>
        <dbReference type="Proteomes" id="UP000054166"/>
    </source>
</evidence>
<organism evidence="1 2">
    <name type="scientific">Piloderma croceum (strain F 1598)</name>
    <dbReference type="NCBI Taxonomy" id="765440"/>
    <lineage>
        <taxon>Eukaryota</taxon>
        <taxon>Fungi</taxon>
        <taxon>Dikarya</taxon>
        <taxon>Basidiomycota</taxon>
        <taxon>Agaricomycotina</taxon>
        <taxon>Agaricomycetes</taxon>
        <taxon>Agaricomycetidae</taxon>
        <taxon>Atheliales</taxon>
        <taxon>Atheliaceae</taxon>
        <taxon>Piloderma</taxon>
    </lineage>
</organism>
<dbReference type="InParanoid" id="A0A0C3EJV6"/>
<reference evidence="2" key="2">
    <citation type="submission" date="2015-01" db="EMBL/GenBank/DDBJ databases">
        <title>Evolutionary Origins and Diversification of the Mycorrhizal Mutualists.</title>
        <authorList>
            <consortium name="DOE Joint Genome Institute"/>
            <consortium name="Mycorrhizal Genomics Consortium"/>
            <person name="Kohler A."/>
            <person name="Kuo A."/>
            <person name="Nagy L.G."/>
            <person name="Floudas D."/>
            <person name="Copeland A."/>
            <person name="Barry K.W."/>
            <person name="Cichocki N."/>
            <person name="Veneault-Fourrey C."/>
            <person name="LaButti K."/>
            <person name="Lindquist E.A."/>
            <person name="Lipzen A."/>
            <person name="Lundell T."/>
            <person name="Morin E."/>
            <person name="Murat C."/>
            <person name="Riley R."/>
            <person name="Ohm R."/>
            <person name="Sun H."/>
            <person name="Tunlid A."/>
            <person name="Henrissat B."/>
            <person name="Grigoriev I.V."/>
            <person name="Hibbett D.S."/>
            <person name="Martin F."/>
        </authorList>
    </citation>
    <scope>NUCLEOTIDE SEQUENCE [LARGE SCALE GENOMIC DNA]</scope>
    <source>
        <strain evidence="2">F 1598</strain>
    </source>
</reference>
<keyword evidence="2" id="KW-1185">Reference proteome</keyword>
<accession>A0A0C3EJV6</accession>
<sequence>MLDTVPSLPHSKSSKFMSTLTTNLLLFQHYLRVLGLLITLMHPSAEPRPTPTIFKPFPISRARFTFPRVYPPMFLRGS</sequence>
<dbReference type="HOGENOM" id="CLU_2622895_0_0_1"/>
<gene>
    <name evidence="1" type="ORF">PILCRDRAFT_829515</name>
</gene>
<dbReference type="EMBL" id="KN833102">
    <property type="protein sequence ID" value="KIM72915.1"/>
    <property type="molecule type" value="Genomic_DNA"/>
</dbReference>
<protein>
    <submittedName>
        <fullName evidence="1">Uncharacterized protein</fullName>
    </submittedName>
</protein>
<name>A0A0C3EJV6_PILCF</name>
<proteinExistence type="predicted"/>
<evidence type="ECO:0000313" key="1">
    <source>
        <dbReference type="EMBL" id="KIM72915.1"/>
    </source>
</evidence>
<dbReference type="AlphaFoldDB" id="A0A0C3EJV6"/>
<dbReference type="Proteomes" id="UP000054166">
    <property type="component" value="Unassembled WGS sequence"/>
</dbReference>